<evidence type="ECO:0000256" key="2">
    <source>
        <dbReference type="SAM" id="Phobius"/>
    </source>
</evidence>
<keyword evidence="4" id="KW-1185">Reference proteome</keyword>
<reference evidence="3" key="1">
    <citation type="submission" date="2020-12" db="EMBL/GenBank/DDBJ databases">
        <authorList>
            <person name="Iha C."/>
        </authorList>
    </citation>
    <scope>NUCLEOTIDE SEQUENCE</scope>
</reference>
<sequence>MHRIHLNQLQRSVLAVMLSETANSMHACRPVDSQGAHRALVHTQVLCIEGCLQILLRLIGRRVGWHRGGSAEDSSGDISNLGSDESVDNCGPAKIRPASSQPAEGSSGDVSNMGSDESAENGGPPGARTPGPHPGEKEMWTSKEQWEISHAWKYTDQICQSLPSMFLEGPMDVQVDLNVLKLEDGTLKAVTRSHAEDIVPEIFSVLPPCLPLGPQGTATIEVSLGCWHSAWRLLVVHNGTLAAELVFEGCSEDSKEMDLEEEMPYPQGEGQGQSLQVVVVVKETGARMTRWANLGRQVPGAVVFIIVGERGSTTPSTSSSAPLLALPPDVAQEVNALFGKIVGSVAKMGGFRSGEERVHAWRSYFRGLVVDIECLLAALPYWDNWLGDRNERRMQYLKMLKKMVEYLAMNQMWETMTFLLKNFIQNTGTVSIAGTSLSEDQMTTTFLKYVYVMSNERTFASIATDGSGADVTSKADQESSVSAQTAQEPLEDSLSRFSDKNVPTTGDEREGAVEVPRCQALTSYSQSTGEGSTDGSASSSGNSQTISDPTSGSAGTRSRRGSKAVSLSWSPGGQTDIREWMWLGFKDKSLEKRYRQFVNRERALVDFLVVLVRITSCAIVAAYLCHAGRQLPQFLAWNLLGALLLLIPVLWRDLYNEQREDLALAIRLVRLGSMLMWRMMNWARVDEANRTFCRSTLDAGQLVWDALVFPVWLQVKLWVHLALGSLEALLLILVGRGIAGGLCDPGPLQALLTYVLSCLAVFGVERSFRRAFLQSTGARKKRD</sequence>
<evidence type="ECO:0000256" key="1">
    <source>
        <dbReference type="SAM" id="MobiDB-lite"/>
    </source>
</evidence>
<dbReference type="Proteomes" id="UP000708148">
    <property type="component" value="Unassembled WGS sequence"/>
</dbReference>
<evidence type="ECO:0000313" key="3">
    <source>
        <dbReference type="EMBL" id="CAD7703052.1"/>
    </source>
</evidence>
<dbReference type="EMBL" id="CAJHUC010002046">
    <property type="protein sequence ID" value="CAD7703052.1"/>
    <property type="molecule type" value="Genomic_DNA"/>
</dbReference>
<protein>
    <submittedName>
        <fullName evidence="3">Uncharacterized protein</fullName>
    </submittedName>
</protein>
<dbReference type="AlphaFoldDB" id="A0A8S1J788"/>
<proteinExistence type="predicted"/>
<feature type="compositionally biased region" description="Polar residues" evidence="1">
    <location>
        <begin position="478"/>
        <end position="487"/>
    </location>
</feature>
<feature type="compositionally biased region" description="Polar residues" evidence="1">
    <location>
        <begin position="72"/>
        <end position="83"/>
    </location>
</feature>
<feature type="region of interest" description="Disordered" evidence="1">
    <location>
        <begin position="68"/>
        <end position="140"/>
    </location>
</feature>
<keyword evidence="2" id="KW-1133">Transmembrane helix</keyword>
<feature type="transmembrane region" description="Helical" evidence="2">
    <location>
        <begin position="746"/>
        <end position="764"/>
    </location>
</feature>
<feature type="region of interest" description="Disordered" evidence="1">
    <location>
        <begin position="466"/>
        <end position="570"/>
    </location>
</feature>
<evidence type="ECO:0000313" key="4">
    <source>
        <dbReference type="Proteomes" id="UP000708148"/>
    </source>
</evidence>
<name>A0A8S1J788_9CHLO</name>
<organism evidence="3 4">
    <name type="scientific">Ostreobium quekettii</name>
    <dbReference type="NCBI Taxonomy" id="121088"/>
    <lineage>
        <taxon>Eukaryota</taxon>
        <taxon>Viridiplantae</taxon>
        <taxon>Chlorophyta</taxon>
        <taxon>core chlorophytes</taxon>
        <taxon>Ulvophyceae</taxon>
        <taxon>TCBD clade</taxon>
        <taxon>Bryopsidales</taxon>
        <taxon>Ostreobineae</taxon>
        <taxon>Ostreobiaceae</taxon>
        <taxon>Ostreobium</taxon>
    </lineage>
</organism>
<keyword evidence="2" id="KW-0812">Transmembrane</keyword>
<feature type="transmembrane region" description="Helical" evidence="2">
    <location>
        <begin position="603"/>
        <end position="624"/>
    </location>
</feature>
<feature type="compositionally biased region" description="Polar residues" evidence="1">
    <location>
        <begin position="98"/>
        <end position="115"/>
    </location>
</feature>
<feature type="compositionally biased region" description="Low complexity" evidence="1">
    <location>
        <begin position="527"/>
        <end position="556"/>
    </location>
</feature>
<accession>A0A8S1J788</accession>
<keyword evidence="2" id="KW-0472">Membrane</keyword>
<gene>
    <name evidence="3" type="ORF">OSTQU699_LOCUS8409</name>
</gene>
<comment type="caution">
    <text evidence="3">The sequence shown here is derived from an EMBL/GenBank/DDBJ whole genome shotgun (WGS) entry which is preliminary data.</text>
</comment>
<feature type="transmembrane region" description="Helical" evidence="2">
    <location>
        <begin position="630"/>
        <end position="650"/>
    </location>
</feature>